<dbReference type="InterPro" id="IPR003439">
    <property type="entry name" value="ABC_transporter-like_ATP-bd"/>
</dbReference>
<dbReference type="Pfam" id="PF00005">
    <property type="entry name" value="ABC_tran"/>
    <property type="match status" value="1"/>
</dbReference>
<evidence type="ECO:0000259" key="5">
    <source>
        <dbReference type="PROSITE" id="PS50893"/>
    </source>
</evidence>
<proteinExistence type="inferred from homology"/>
<name>A0A9D2E607_9FIRM</name>
<dbReference type="InterPro" id="IPR027417">
    <property type="entry name" value="P-loop_NTPase"/>
</dbReference>
<dbReference type="Proteomes" id="UP000824035">
    <property type="component" value="Unassembled WGS sequence"/>
</dbReference>
<reference evidence="6" key="2">
    <citation type="submission" date="2021-04" db="EMBL/GenBank/DDBJ databases">
        <authorList>
            <person name="Gilroy R."/>
        </authorList>
    </citation>
    <scope>NUCLEOTIDE SEQUENCE</scope>
    <source>
        <strain evidence="6">ChiGjej4B4-18154</strain>
    </source>
</reference>
<dbReference type="CDD" id="cd03230">
    <property type="entry name" value="ABC_DR_subfamily_A"/>
    <property type="match status" value="1"/>
</dbReference>
<dbReference type="PANTHER" id="PTHR43335:SF4">
    <property type="entry name" value="ABC TRANSPORTER, ATP-BINDING PROTEIN"/>
    <property type="match status" value="1"/>
</dbReference>
<feature type="domain" description="ABC transporter" evidence="5">
    <location>
        <begin position="2"/>
        <end position="230"/>
    </location>
</feature>
<keyword evidence="2" id="KW-0813">Transport</keyword>
<evidence type="ECO:0000256" key="1">
    <source>
        <dbReference type="ARBA" id="ARBA00005417"/>
    </source>
</evidence>
<comment type="caution">
    <text evidence="6">The sequence shown here is derived from an EMBL/GenBank/DDBJ whole genome shotgun (WGS) entry which is preliminary data.</text>
</comment>
<dbReference type="PANTHER" id="PTHR43335">
    <property type="entry name" value="ABC TRANSPORTER, ATP-BINDING PROTEIN"/>
    <property type="match status" value="1"/>
</dbReference>
<dbReference type="AlphaFoldDB" id="A0A9D2E607"/>
<keyword evidence="4 6" id="KW-0067">ATP-binding</keyword>
<protein>
    <submittedName>
        <fullName evidence="6">ABC transporter ATP-binding protein</fullName>
    </submittedName>
</protein>
<dbReference type="InterPro" id="IPR003593">
    <property type="entry name" value="AAA+_ATPase"/>
</dbReference>
<organism evidence="6 7">
    <name type="scientific">Candidatus Allofournierella merdipullorum</name>
    <dbReference type="NCBI Taxonomy" id="2838595"/>
    <lineage>
        <taxon>Bacteria</taxon>
        <taxon>Bacillati</taxon>
        <taxon>Bacillota</taxon>
        <taxon>Clostridia</taxon>
        <taxon>Eubacteriales</taxon>
        <taxon>Oscillospiraceae</taxon>
        <taxon>Allofournierella</taxon>
    </lineage>
</organism>
<evidence type="ECO:0000313" key="7">
    <source>
        <dbReference type="Proteomes" id="UP000824035"/>
    </source>
</evidence>
<keyword evidence="3" id="KW-0547">Nucleotide-binding</keyword>
<dbReference type="EMBL" id="DXBV01000118">
    <property type="protein sequence ID" value="HIZ31843.1"/>
    <property type="molecule type" value="Genomic_DNA"/>
</dbReference>
<evidence type="ECO:0000256" key="3">
    <source>
        <dbReference type="ARBA" id="ARBA00022741"/>
    </source>
</evidence>
<dbReference type="Gene3D" id="3.40.50.300">
    <property type="entry name" value="P-loop containing nucleotide triphosphate hydrolases"/>
    <property type="match status" value="1"/>
</dbReference>
<dbReference type="PROSITE" id="PS50893">
    <property type="entry name" value="ABC_TRANSPORTER_2"/>
    <property type="match status" value="1"/>
</dbReference>
<reference evidence="6" key="1">
    <citation type="journal article" date="2021" name="PeerJ">
        <title>Extensive microbial diversity within the chicken gut microbiome revealed by metagenomics and culture.</title>
        <authorList>
            <person name="Gilroy R."/>
            <person name="Ravi A."/>
            <person name="Getino M."/>
            <person name="Pursley I."/>
            <person name="Horton D.L."/>
            <person name="Alikhan N.F."/>
            <person name="Baker D."/>
            <person name="Gharbi K."/>
            <person name="Hall N."/>
            <person name="Watson M."/>
            <person name="Adriaenssens E.M."/>
            <person name="Foster-Nyarko E."/>
            <person name="Jarju S."/>
            <person name="Secka A."/>
            <person name="Antonio M."/>
            <person name="Oren A."/>
            <person name="Chaudhuri R.R."/>
            <person name="La Ragione R."/>
            <person name="Hildebrand F."/>
            <person name="Pallen M.J."/>
        </authorList>
    </citation>
    <scope>NUCLEOTIDE SEQUENCE</scope>
    <source>
        <strain evidence="6">ChiGjej4B4-18154</strain>
    </source>
</reference>
<dbReference type="GO" id="GO:0005524">
    <property type="term" value="F:ATP binding"/>
    <property type="evidence" value="ECO:0007669"/>
    <property type="project" value="UniProtKB-KW"/>
</dbReference>
<dbReference type="GO" id="GO:0016887">
    <property type="term" value="F:ATP hydrolysis activity"/>
    <property type="evidence" value="ECO:0007669"/>
    <property type="project" value="InterPro"/>
</dbReference>
<evidence type="ECO:0000256" key="2">
    <source>
        <dbReference type="ARBA" id="ARBA00022448"/>
    </source>
</evidence>
<evidence type="ECO:0000313" key="6">
    <source>
        <dbReference type="EMBL" id="HIZ31843.1"/>
    </source>
</evidence>
<dbReference type="SUPFAM" id="SSF52540">
    <property type="entry name" value="P-loop containing nucleoside triphosphate hydrolases"/>
    <property type="match status" value="1"/>
</dbReference>
<dbReference type="SMART" id="SM00382">
    <property type="entry name" value="AAA"/>
    <property type="match status" value="1"/>
</dbReference>
<sequence>MIEVRHLTKQYGAKTALNDVSFSVPRGQVLGLLGLNGAGKSTTMNIIAGCLAATSGTVTIDGVDIVKDPLAAKKKIGYLPEIPPLYVDMKVEDFLSFVYELKGLRGDKRGALGQVCEKAGVTNVRGRIIKNLSKGYRQRVGLAAAMLGEPAVLILDEPTVGLDPTQIIEIRSLIEQVGREHTVILSSHILSEIQAVCERVIVLNEGRLVADDTPENLENAIQSKNSCVALIEGEPEQVLAALERAPSVESTERLGLSEPGVWEYRIRGKEDADIRRDVFNVLSEAHLPLLGTRSAHVTLEDVFLRLVGAQTETAGEEAAQE</sequence>
<evidence type="ECO:0000256" key="4">
    <source>
        <dbReference type="ARBA" id="ARBA00022840"/>
    </source>
</evidence>
<comment type="similarity">
    <text evidence="1">Belongs to the ABC transporter superfamily.</text>
</comment>
<gene>
    <name evidence="6" type="ORF">H9813_11520</name>
</gene>
<accession>A0A9D2E607</accession>